<accession>A0ABR3FGP4</accession>
<protein>
    <submittedName>
        <fullName evidence="1">Uncharacterized protein</fullName>
    </submittedName>
</protein>
<gene>
    <name evidence="1" type="ORF">V5O48_007509</name>
</gene>
<proteinExistence type="predicted"/>
<evidence type="ECO:0000313" key="1">
    <source>
        <dbReference type="EMBL" id="KAL0574445.1"/>
    </source>
</evidence>
<comment type="caution">
    <text evidence="1">The sequence shown here is derived from an EMBL/GenBank/DDBJ whole genome shotgun (WGS) entry which is preliminary data.</text>
</comment>
<keyword evidence="2" id="KW-1185">Reference proteome</keyword>
<reference evidence="1 2" key="1">
    <citation type="submission" date="2024-02" db="EMBL/GenBank/DDBJ databases">
        <title>A draft genome for the cacao thread blight pathogen Marasmius crinis-equi.</title>
        <authorList>
            <person name="Cohen S.P."/>
            <person name="Baruah I.K."/>
            <person name="Amoako-Attah I."/>
            <person name="Bukari Y."/>
            <person name="Meinhardt L.W."/>
            <person name="Bailey B.A."/>
        </authorList>
    </citation>
    <scope>NUCLEOTIDE SEQUENCE [LARGE SCALE GENOMIC DNA]</scope>
    <source>
        <strain evidence="1 2">GH-76</strain>
    </source>
</reference>
<dbReference type="EMBL" id="JBAHYK010000396">
    <property type="protein sequence ID" value="KAL0574445.1"/>
    <property type="molecule type" value="Genomic_DNA"/>
</dbReference>
<organism evidence="1 2">
    <name type="scientific">Marasmius crinis-equi</name>
    <dbReference type="NCBI Taxonomy" id="585013"/>
    <lineage>
        <taxon>Eukaryota</taxon>
        <taxon>Fungi</taxon>
        <taxon>Dikarya</taxon>
        <taxon>Basidiomycota</taxon>
        <taxon>Agaricomycotina</taxon>
        <taxon>Agaricomycetes</taxon>
        <taxon>Agaricomycetidae</taxon>
        <taxon>Agaricales</taxon>
        <taxon>Marasmiineae</taxon>
        <taxon>Marasmiaceae</taxon>
        <taxon>Marasmius</taxon>
    </lineage>
</organism>
<name>A0ABR3FGP4_9AGAR</name>
<sequence>MATAYHSNSIDPGIISTLTRIAPLDVNGPGQYLFRRLSLSSVDSMHQFSEELLYDIERPTAGDGPQKAQSLTSLPFIAKQRLWLARFDVGYQSRMHIAELAIKDLPELQLRRVGHVYFDDGLATAILLSGDLGQIIVLRYC</sequence>
<dbReference type="Proteomes" id="UP001465976">
    <property type="component" value="Unassembled WGS sequence"/>
</dbReference>
<evidence type="ECO:0000313" key="2">
    <source>
        <dbReference type="Proteomes" id="UP001465976"/>
    </source>
</evidence>